<reference evidence="1 2" key="1">
    <citation type="journal article" date="2009" name="Proc. Natl. Acad. Sci. U.S.A.">
        <title>Eukaryote-to-eukaryote gene transfer events revealed by the genome sequence of the wine yeast Saccharomyces cerevisiae EC1118.</title>
        <authorList>
            <person name="Novo M."/>
            <person name="Bigey F."/>
            <person name="Beyne E."/>
            <person name="Galeote V."/>
            <person name="Gavory F."/>
            <person name="Mallet S."/>
            <person name="Cambot B."/>
            <person name="Legras J.L."/>
            <person name="Wincker P."/>
            <person name="Casaregola S."/>
            <person name="Dequin S."/>
        </authorList>
    </citation>
    <scope>NUCLEOTIDE SEQUENCE [LARGE SCALE GENOMIC DNA]</scope>
    <source>
        <strain evidence="2">Lalvin EC1118 / Prise de mousse</strain>
    </source>
</reference>
<dbReference type="AlphaFoldDB" id="C8ZI97"/>
<protein>
    <submittedName>
        <fullName evidence="1">Irc14p</fullName>
    </submittedName>
</protein>
<dbReference type="HOGENOM" id="CLU_2135476_0_0_1"/>
<dbReference type="Proteomes" id="UP000000286">
    <property type="component" value="Chromosome XV"/>
</dbReference>
<proteinExistence type="predicted"/>
<evidence type="ECO:0000313" key="1">
    <source>
        <dbReference type="EMBL" id="CAY86422.1"/>
    </source>
</evidence>
<dbReference type="EMBL" id="FN394216">
    <property type="protein sequence ID" value="CAY86422.1"/>
    <property type="molecule type" value="Genomic_DNA"/>
</dbReference>
<accession>C8ZI97</accession>
<organism evidence="1 2">
    <name type="scientific">Saccharomyces cerevisiae (strain Lalvin EC1118 / Prise de mousse)</name>
    <name type="common">Baker's yeast</name>
    <dbReference type="NCBI Taxonomy" id="643680"/>
    <lineage>
        <taxon>Eukaryota</taxon>
        <taxon>Fungi</taxon>
        <taxon>Dikarya</taxon>
        <taxon>Ascomycota</taxon>
        <taxon>Saccharomycotina</taxon>
        <taxon>Saccharomycetes</taxon>
        <taxon>Saccharomycetales</taxon>
        <taxon>Saccharomycetaceae</taxon>
        <taxon>Saccharomyces</taxon>
    </lineage>
</organism>
<gene>
    <name evidence="1" type="ORF">EC1118_1O4_3466g</name>
</gene>
<evidence type="ECO:0000313" key="2">
    <source>
        <dbReference type="Proteomes" id="UP000000286"/>
    </source>
</evidence>
<name>C8ZI97_YEAS8</name>
<sequence length="113" mass="12579">MVVNPLTKIGLTSQDSHSMGTFAALKIFFTDLEISGPIPSPSMNETVYLPVEGLGFPVYLPIEGCFTVAKNLLEVFLKKVFLNIIKKYYNCCSFPICILLSTKVIQVQKKCIQ</sequence>